<keyword evidence="3" id="KW-0369">Histidine metabolism</keyword>
<organism evidence="6 7">
    <name type="scientific">Pedobacter psychrodurus</name>
    <dbReference type="NCBI Taxonomy" id="2530456"/>
    <lineage>
        <taxon>Bacteria</taxon>
        <taxon>Pseudomonadati</taxon>
        <taxon>Bacteroidota</taxon>
        <taxon>Sphingobacteriia</taxon>
        <taxon>Sphingobacteriales</taxon>
        <taxon>Sphingobacteriaceae</taxon>
        <taxon>Pedobacter</taxon>
    </lineage>
</organism>
<evidence type="ECO:0000256" key="3">
    <source>
        <dbReference type="ARBA" id="ARBA00022808"/>
    </source>
</evidence>
<evidence type="ECO:0000313" key="7">
    <source>
        <dbReference type="Proteomes" id="UP000293925"/>
    </source>
</evidence>
<keyword evidence="1" id="KW-0479">Metal-binding</keyword>
<dbReference type="GO" id="GO:0033389">
    <property type="term" value="P:putrescine biosynthetic process from arginine, via agmatine"/>
    <property type="evidence" value="ECO:0007669"/>
    <property type="project" value="TreeGrafter"/>
</dbReference>
<evidence type="ECO:0000256" key="5">
    <source>
        <dbReference type="PROSITE-ProRule" id="PRU00742"/>
    </source>
</evidence>
<keyword evidence="7" id="KW-1185">Reference proteome</keyword>
<dbReference type="SUPFAM" id="SSF52768">
    <property type="entry name" value="Arginase/deacetylase"/>
    <property type="match status" value="1"/>
</dbReference>
<dbReference type="GO" id="GO:0008783">
    <property type="term" value="F:agmatinase activity"/>
    <property type="evidence" value="ECO:0007669"/>
    <property type="project" value="TreeGrafter"/>
</dbReference>
<evidence type="ECO:0000256" key="4">
    <source>
        <dbReference type="ARBA" id="ARBA00023211"/>
    </source>
</evidence>
<sequence length="331" mass="36149">MDNLKIYSQGDIDRLIISRDGETKLGERVNIYRHDEGASSLIEGISEEGLNVSSAKFVLLGIPEDIGVRANLGIAGAASTWKPSLTAFLNIQSNRFLNGAEVLVLGHFEIDEPEDSSLIGLRNKVKQIDDLVYPVIKKIVAAGKIPIVIGGGHNNAYPMIKGTSLAYKSPIAVLNVDAHADLRELEGRHSGNGFSYALKENYLNNYFMYGLHQNYNNEAILNQIDTNPKLKAVFFDDILTGADFTNMMNEIGSVAGLEIDLDCIQNVLSSAETPSGFAVNDIRKLILTSANKFSYLHLSEGATRMLDGRVSKLTSKLVAYLVSDFVKGYSS</sequence>
<evidence type="ECO:0000313" key="6">
    <source>
        <dbReference type="EMBL" id="TCD14838.1"/>
    </source>
</evidence>
<dbReference type="InterPro" id="IPR023696">
    <property type="entry name" value="Ureohydrolase_dom_sf"/>
</dbReference>
<evidence type="ECO:0000256" key="2">
    <source>
        <dbReference type="ARBA" id="ARBA00022801"/>
    </source>
</evidence>
<dbReference type="AlphaFoldDB" id="A0A4R0PE05"/>
<accession>A0A4R0PE05</accession>
<dbReference type="Proteomes" id="UP000293925">
    <property type="component" value="Unassembled WGS sequence"/>
</dbReference>
<keyword evidence="2" id="KW-0378">Hydrolase</keyword>
<dbReference type="Pfam" id="PF00491">
    <property type="entry name" value="Arginase"/>
    <property type="match status" value="1"/>
</dbReference>
<comment type="similarity">
    <text evidence="5">Belongs to the arginase family.</text>
</comment>
<dbReference type="CDD" id="cd09988">
    <property type="entry name" value="Formimidoylglutamase"/>
    <property type="match status" value="1"/>
</dbReference>
<dbReference type="PROSITE" id="PS51409">
    <property type="entry name" value="ARGINASE_2"/>
    <property type="match status" value="1"/>
</dbReference>
<gene>
    <name evidence="6" type="ORF">EZ456_24515</name>
</gene>
<protein>
    <submittedName>
        <fullName evidence="6">Arginase</fullName>
    </submittedName>
</protein>
<dbReference type="GO" id="GO:0006547">
    <property type="term" value="P:L-histidine metabolic process"/>
    <property type="evidence" value="ECO:0007669"/>
    <property type="project" value="UniProtKB-KW"/>
</dbReference>
<dbReference type="PANTHER" id="PTHR11358:SF35">
    <property type="entry name" value="FORMIMIDOYLGLUTAMASE"/>
    <property type="match status" value="1"/>
</dbReference>
<keyword evidence="4" id="KW-0464">Manganese</keyword>
<name>A0A4R0PE05_9SPHI</name>
<dbReference type="OrthoDB" id="9788689at2"/>
<dbReference type="PANTHER" id="PTHR11358">
    <property type="entry name" value="ARGINASE/AGMATINASE"/>
    <property type="match status" value="1"/>
</dbReference>
<evidence type="ECO:0000256" key="1">
    <source>
        <dbReference type="ARBA" id="ARBA00022723"/>
    </source>
</evidence>
<reference evidence="6 7" key="1">
    <citation type="submission" date="2019-02" db="EMBL/GenBank/DDBJ databases">
        <title>Pedobacter sp. RP-3-21 sp. nov., isolated from Arctic soil.</title>
        <authorList>
            <person name="Dahal R.H."/>
        </authorList>
    </citation>
    <scope>NUCLEOTIDE SEQUENCE [LARGE SCALE GENOMIC DNA]</scope>
    <source>
        <strain evidence="6 7">RP-3-21</strain>
    </source>
</reference>
<dbReference type="Gene3D" id="3.40.800.10">
    <property type="entry name" value="Ureohydrolase domain"/>
    <property type="match status" value="1"/>
</dbReference>
<dbReference type="EMBL" id="SJSO01000040">
    <property type="protein sequence ID" value="TCD14838.1"/>
    <property type="molecule type" value="Genomic_DNA"/>
</dbReference>
<dbReference type="GO" id="GO:0046872">
    <property type="term" value="F:metal ion binding"/>
    <property type="evidence" value="ECO:0007669"/>
    <property type="project" value="UniProtKB-KW"/>
</dbReference>
<comment type="caution">
    <text evidence="6">The sequence shown here is derived from an EMBL/GenBank/DDBJ whole genome shotgun (WGS) entry which is preliminary data.</text>
</comment>
<dbReference type="InterPro" id="IPR006035">
    <property type="entry name" value="Ureohydrolase"/>
</dbReference>
<proteinExistence type="inferred from homology"/>
<dbReference type="RefSeq" id="WP_131534807.1">
    <property type="nucleotide sequence ID" value="NZ_SJSO01000040.1"/>
</dbReference>